<dbReference type="Gene3D" id="1.20.58.390">
    <property type="entry name" value="Neurotransmitter-gated ion-channel transmembrane domain"/>
    <property type="match status" value="1"/>
</dbReference>
<feature type="transmembrane region" description="Helical" evidence="5">
    <location>
        <begin position="263"/>
        <end position="282"/>
    </location>
</feature>
<dbReference type="GO" id="GO:0016020">
    <property type="term" value="C:membrane"/>
    <property type="evidence" value="ECO:0007669"/>
    <property type="project" value="UniProtKB-SubCell"/>
</dbReference>
<proteinExistence type="predicted"/>
<gene>
    <name evidence="8" type="ORF">P5673_013469</name>
</gene>
<reference evidence="8" key="1">
    <citation type="journal article" date="2023" name="G3 (Bethesda)">
        <title>Whole genome assembly and annotation of the endangered Caribbean coral Acropora cervicornis.</title>
        <authorList>
            <person name="Selwyn J.D."/>
            <person name="Vollmer S.V."/>
        </authorList>
    </citation>
    <scope>NUCLEOTIDE SEQUENCE</scope>
    <source>
        <strain evidence="8">K2</strain>
    </source>
</reference>
<dbReference type="GO" id="GO:0005230">
    <property type="term" value="F:extracellular ligand-gated monoatomic ion channel activity"/>
    <property type="evidence" value="ECO:0007669"/>
    <property type="project" value="InterPro"/>
</dbReference>
<dbReference type="Pfam" id="PF02931">
    <property type="entry name" value="Neur_chan_LBD"/>
    <property type="match status" value="2"/>
</dbReference>
<dbReference type="SUPFAM" id="SSF63712">
    <property type="entry name" value="Nicotinic receptor ligand binding domain-like"/>
    <property type="match status" value="2"/>
</dbReference>
<evidence type="ECO:0000256" key="4">
    <source>
        <dbReference type="ARBA" id="ARBA00023136"/>
    </source>
</evidence>
<evidence type="ECO:0000256" key="1">
    <source>
        <dbReference type="ARBA" id="ARBA00004141"/>
    </source>
</evidence>
<reference evidence="8" key="2">
    <citation type="journal article" date="2023" name="Science">
        <title>Genomic signatures of disease resistance in endangered staghorn corals.</title>
        <authorList>
            <person name="Vollmer S.V."/>
            <person name="Selwyn J.D."/>
            <person name="Despard B.A."/>
            <person name="Roesel C.L."/>
        </authorList>
    </citation>
    <scope>NUCLEOTIDE SEQUENCE</scope>
    <source>
        <strain evidence="8">K2</strain>
    </source>
</reference>
<dbReference type="Proteomes" id="UP001249851">
    <property type="component" value="Unassembled WGS sequence"/>
</dbReference>
<organism evidence="8 9">
    <name type="scientific">Acropora cervicornis</name>
    <name type="common">Staghorn coral</name>
    <dbReference type="NCBI Taxonomy" id="6130"/>
    <lineage>
        <taxon>Eukaryota</taxon>
        <taxon>Metazoa</taxon>
        <taxon>Cnidaria</taxon>
        <taxon>Anthozoa</taxon>
        <taxon>Hexacorallia</taxon>
        <taxon>Scleractinia</taxon>
        <taxon>Astrocoeniina</taxon>
        <taxon>Acroporidae</taxon>
        <taxon>Acropora</taxon>
    </lineage>
</organism>
<evidence type="ECO:0000259" key="6">
    <source>
        <dbReference type="Pfam" id="PF02931"/>
    </source>
</evidence>
<accession>A0AAD9QKX9</accession>
<evidence type="ECO:0000256" key="2">
    <source>
        <dbReference type="ARBA" id="ARBA00022692"/>
    </source>
</evidence>
<feature type="domain" description="Neurotransmitter-gated ion-channel ligand-binding" evidence="6">
    <location>
        <begin position="22"/>
        <end position="75"/>
    </location>
</feature>
<dbReference type="SUPFAM" id="SSF90112">
    <property type="entry name" value="Neurotransmitter-gated ion-channel transmembrane pore"/>
    <property type="match status" value="1"/>
</dbReference>
<dbReference type="EMBL" id="JARQWQ010000026">
    <property type="protein sequence ID" value="KAK2563127.1"/>
    <property type="molecule type" value="Genomic_DNA"/>
</dbReference>
<evidence type="ECO:0000313" key="9">
    <source>
        <dbReference type="Proteomes" id="UP001249851"/>
    </source>
</evidence>
<evidence type="ECO:0000259" key="7">
    <source>
        <dbReference type="Pfam" id="PF02932"/>
    </source>
</evidence>
<dbReference type="InterPro" id="IPR018000">
    <property type="entry name" value="Neurotransmitter_ion_chnl_CS"/>
</dbReference>
<dbReference type="AlphaFoldDB" id="A0AAD9QKX9"/>
<keyword evidence="4 5" id="KW-0472">Membrane</keyword>
<comment type="subcellular location">
    <subcellularLocation>
        <location evidence="1">Membrane</location>
        <topology evidence="1">Multi-pass membrane protein</topology>
    </subcellularLocation>
</comment>
<dbReference type="PROSITE" id="PS00236">
    <property type="entry name" value="NEUROTR_ION_CHANNEL"/>
    <property type="match status" value="1"/>
</dbReference>
<dbReference type="Gene3D" id="2.70.170.10">
    <property type="entry name" value="Neurotransmitter-gated ion-channel ligand-binding domain"/>
    <property type="match status" value="2"/>
</dbReference>
<dbReference type="CDD" id="cd19051">
    <property type="entry name" value="LGIC_TM_cation"/>
    <property type="match status" value="1"/>
</dbReference>
<dbReference type="InterPro" id="IPR006029">
    <property type="entry name" value="Neurotrans-gated_channel_TM"/>
</dbReference>
<protein>
    <submittedName>
        <fullName evidence="8">Neuronal acetylcholine receptor subunit beta-3</fullName>
    </submittedName>
</protein>
<feature type="transmembrane region" description="Helical" evidence="5">
    <location>
        <begin position="410"/>
        <end position="430"/>
    </location>
</feature>
<keyword evidence="3 5" id="KW-1133">Transmembrane helix</keyword>
<keyword evidence="2 5" id="KW-0812">Transmembrane</keyword>
<dbReference type="GO" id="GO:0004888">
    <property type="term" value="F:transmembrane signaling receptor activity"/>
    <property type="evidence" value="ECO:0007669"/>
    <property type="project" value="InterPro"/>
</dbReference>
<dbReference type="InterPro" id="IPR006201">
    <property type="entry name" value="Neur_channel"/>
</dbReference>
<keyword evidence="9" id="KW-1185">Reference proteome</keyword>
<name>A0AAD9QKX9_ACRCE</name>
<evidence type="ECO:0000313" key="8">
    <source>
        <dbReference type="EMBL" id="KAK2563127.1"/>
    </source>
</evidence>
<dbReference type="InterPro" id="IPR006202">
    <property type="entry name" value="Neur_chan_lig-bd"/>
</dbReference>
<feature type="transmembrane region" description="Helical" evidence="5">
    <location>
        <begin position="294"/>
        <end position="317"/>
    </location>
</feature>
<dbReference type="InterPro" id="IPR036734">
    <property type="entry name" value="Neur_chan_lig-bd_sf"/>
</dbReference>
<dbReference type="Pfam" id="PF02932">
    <property type="entry name" value="Neur_chan_memb"/>
    <property type="match status" value="1"/>
</dbReference>
<sequence>MFEGTELAVGGKKVNITQEPEYRLRQVLFSSHDRMVRPVSTASQAVNVTFQLDFKGLIGVDNKEQVITTETVIKQMKRCSNHETLLIIQIKPNPAKFSYFCGSSFWCSGADNLVVQAGHLEKFRTYVIVQNDGKNTWISPATFKSSCQLDVQYFPFDKQKCNMVFRSLTSDRRMLDMSSMEIRSDNPKKDLKLNSSNGYWTLRSIAIDNVQRKKEDQEFSEVVVSFFIGRRPLFFVLFSIVPCMIIGLLILVSFFIPAETGERIGLCATILLAVSVYLLVVTEQLPEQSVTLPLIGVYYTVIMFEIGLALAATVLVLKAHHATSEPPKFLIYLTIINDITCRKRFWTRKKTEAPAPATKDENNKQCDDEEAGQMEMKAPRISVAFSTNTVTLSEANQETWKEIARALDRVFFWVFLALIVLSSFVIYAHAGQLASDDNF</sequence>
<evidence type="ECO:0000256" key="5">
    <source>
        <dbReference type="SAM" id="Phobius"/>
    </source>
</evidence>
<dbReference type="PANTHER" id="PTHR18945">
    <property type="entry name" value="NEUROTRANSMITTER GATED ION CHANNEL"/>
    <property type="match status" value="1"/>
</dbReference>
<feature type="transmembrane region" description="Helical" evidence="5">
    <location>
        <begin position="233"/>
        <end position="256"/>
    </location>
</feature>
<evidence type="ECO:0000256" key="3">
    <source>
        <dbReference type="ARBA" id="ARBA00022989"/>
    </source>
</evidence>
<dbReference type="InterPro" id="IPR038050">
    <property type="entry name" value="Neuro_actylchol_rec"/>
</dbReference>
<comment type="caution">
    <text evidence="8">The sequence shown here is derived from an EMBL/GenBank/DDBJ whole genome shotgun (WGS) entry which is preliminary data.</text>
</comment>
<keyword evidence="8" id="KW-0675">Receptor</keyword>
<dbReference type="InterPro" id="IPR036719">
    <property type="entry name" value="Neuro-gated_channel_TM_sf"/>
</dbReference>
<feature type="domain" description="Neurotransmitter-gated ion-channel ligand-binding" evidence="6">
    <location>
        <begin position="121"/>
        <end position="232"/>
    </location>
</feature>
<feature type="domain" description="Neurotransmitter-gated ion-channel transmembrane" evidence="7">
    <location>
        <begin position="240"/>
        <end position="323"/>
    </location>
</feature>